<dbReference type="AlphaFoldDB" id="A0A560H8N3"/>
<keyword evidence="5" id="KW-1185">Reference proteome</keyword>
<dbReference type="GO" id="GO:0004190">
    <property type="term" value="F:aspartic-type endopeptidase activity"/>
    <property type="evidence" value="ECO:0007669"/>
    <property type="project" value="InterPro"/>
</dbReference>
<dbReference type="EMBL" id="VITR01000006">
    <property type="protein sequence ID" value="TWB42501.1"/>
    <property type="molecule type" value="Genomic_DNA"/>
</dbReference>
<dbReference type="InterPro" id="IPR034122">
    <property type="entry name" value="Retropepsin-like_bacterial"/>
</dbReference>
<accession>A0A560H8N3</accession>
<feature type="domain" description="Peptidase A2" evidence="3">
    <location>
        <begin position="65"/>
        <end position="101"/>
    </location>
</feature>
<gene>
    <name evidence="4" type="ORF">FBZ90_10697</name>
</gene>
<dbReference type="Proteomes" id="UP000315751">
    <property type="component" value="Unassembled WGS sequence"/>
</dbReference>
<feature type="signal peptide" evidence="2">
    <location>
        <begin position="1"/>
        <end position="32"/>
    </location>
</feature>
<name>A0A560H8N3_9PROT</name>
<dbReference type="Gene3D" id="2.40.70.10">
    <property type="entry name" value="Acid Proteases"/>
    <property type="match status" value="2"/>
</dbReference>
<keyword evidence="4" id="KW-0645">Protease</keyword>
<dbReference type="SUPFAM" id="SSF50630">
    <property type="entry name" value="Acid proteases"/>
    <property type="match status" value="1"/>
</dbReference>
<evidence type="ECO:0000313" key="5">
    <source>
        <dbReference type="Proteomes" id="UP000315751"/>
    </source>
</evidence>
<dbReference type="RefSeq" id="WP_145732169.1">
    <property type="nucleotide sequence ID" value="NZ_VITR01000006.1"/>
</dbReference>
<proteinExistence type="predicted"/>
<reference evidence="4 5" key="1">
    <citation type="submission" date="2019-06" db="EMBL/GenBank/DDBJ databases">
        <title>Genomic Encyclopedia of Type Strains, Phase IV (KMG-V): Genome sequencing to study the core and pangenomes of soil and plant-associated prokaryotes.</title>
        <authorList>
            <person name="Whitman W."/>
        </authorList>
    </citation>
    <scope>NUCLEOTIDE SEQUENCE [LARGE SCALE GENOMIC DNA]</scope>
    <source>
        <strain evidence="4 5">BR 11622</strain>
    </source>
</reference>
<dbReference type="InterPro" id="IPR001995">
    <property type="entry name" value="Peptidase_A2_cat"/>
</dbReference>
<comment type="caution">
    <text evidence="4">The sequence shown here is derived from an EMBL/GenBank/DDBJ whole genome shotgun (WGS) entry which is preliminary data.</text>
</comment>
<dbReference type="OrthoDB" id="7281214at2"/>
<sequence>MRDDGSRRRFLARRWGLLALVGALAPSGAAWADAANCHLNKVAEMPVRVERNQPIVEADVNGTRVRALLDTGADVTVISQAGAARLGLEVSSQRRLSGIGGTAALGQVKLKKLVAGGWWSDSPLVHVVQNENFGPDVEMILGQDIFAQYDIELDFANGAVRFFEPKGCDGVPLAYWAQDYAEAALRPTLPLGHRDIQVRVSLNDRETWALLDTGFTHSSVLLRTAHLADVHEDGPDVTKGSEFHGIGKKRTPTWIATFGSVAIGDETVRHVRLNVGDFGLFGEPDRVNAIGMFLGADFAKTHRIYVANSQGKVYFTNVGRPIFAPGQREADATPASDAKAPAAN</sequence>
<feature type="chain" id="PRO_5021755861" evidence="2">
    <location>
        <begin position="33"/>
        <end position="344"/>
    </location>
</feature>
<dbReference type="CDD" id="cd05483">
    <property type="entry name" value="retropepsin_like_bacteria"/>
    <property type="match status" value="1"/>
</dbReference>
<dbReference type="PROSITE" id="PS00141">
    <property type="entry name" value="ASP_PROTEASE"/>
    <property type="match status" value="1"/>
</dbReference>
<dbReference type="InterPro" id="IPR001969">
    <property type="entry name" value="Aspartic_peptidase_AS"/>
</dbReference>
<evidence type="ECO:0000313" key="4">
    <source>
        <dbReference type="EMBL" id="TWB42501.1"/>
    </source>
</evidence>
<evidence type="ECO:0000256" key="2">
    <source>
        <dbReference type="SAM" id="SignalP"/>
    </source>
</evidence>
<keyword evidence="1" id="KW-0378">Hydrolase</keyword>
<evidence type="ECO:0000256" key="1">
    <source>
        <dbReference type="ARBA" id="ARBA00022801"/>
    </source>
</evidence>
<dbReference type="InterPro" id="IPR006311">
    <property type="entry name" value="TAT_signal"/>
</dbReference>
<organism evidence="4 5">
    <name type="scientific">Nitrospirillum amazonense</name>
    <dbReference type="NCBI Taxonomy" id="28077"/>
    <lineage>
        <taxon>Bacteria</taxon>
        <taxon>Pseudomonadati</taxon>
        <taxon>Pseudomonadota</taxon>
        <taxon>Alphaproteobacteria</taxon>
        <taxon>Rhodospirillales</taxon>
        <taxon>Azospirillaceae</taxon>
        <taxon>Nitrospirillum</taxon>
    </lineage>
</organism>
<dbReference type="PROSITE" id="PS50175">
    <property type="entry name" value="ASP_PROT_RETROV"/>
    <property type="match status" value="1"/>
</dbReference>
<dbReference type="PROSITE" id="PS51318">
    <property type="entry name" value="TAT"/>
    <property type="match status" value="1"/>
</dbReference>
<keyword evidence="2" id="KW-0732">Signal</keyword>
<protein>
    <submittedName>
        <fullName evidence="4">Aspartyl protease</fullName>
    </submittedName>
</protein>
<dbReference type="GO" id="GO:0006508">
    <property type="term" value="P:proteolysis"/>
    <property type="evidence" value="ECO:0007669"/>
    <property type="project" value="UniProtKB-KW"/>
</dbReference>
<evidence type="ECO:0000259" key="3">
    <source>
        <dbReference type="PROSITE" id="PS50175"/>
    </source>
</evidence>
<dbReference type="Pfam" id="PF13650">
    <property type="entry name" value="Asp_protease_2"/>
    <property type="match status" value="2"/>
</dbReference>
<dbReference type="InterPro" id="IPR021109">
    <property type="entry name" value="Peptidase_aspartic_dom_sf"/>
</dbReference>